<dbReference type="AlphaFoldDB" id="K1SJJ3"/>
<sequence length="94" mass="10476">MKTLQRIAAAALLAAMLSGCKAFHTLTDAKKDAQGRPYELIVVCPQQEWTGEMGDSLRSILTAPVPYLNQTEPLFDVLRVTETFLHGHDRRPPQ</sequence>
<feature type="non-terminal residue" evidence="1">
    <location>
        <position position="94"/>
    </location>
</feature>
<dbReference type="Pfam" id="PF16125">
    <property type="entry name" value="DUF4837"/>
    <property type="match status" value="1"/>
</dbReference>
<evidence type="ECO:0000313" key="1">
    <source>
        <dbReference type="EMBL" id="EKC60817.1"/>
    </source>
</evidence>
<protein>
    <recommendedName>
        <fullName evidence="2">Lipoprotein</fullName>
    </recommendedName>
</protein>
<evidence type="ECO:0008006" key="2">
    <source>
        <dbReference type="Google" id="ProtNLM"/>
    </source>
</evidence>
<dbReference type="PROSITE" id="PS51257">
    <property type="entry name" value="PROKAR_LIPOPROTEIN"/>
    <property type="match status" value="1"/>
</dbReference>
<proteinExistence type="predicted"/>
<comment type="caution">
    <text evidence="1">The sequence shown here is derived from an EMBL/GenBank/DDBJ whole genome shotgun (WGS) entry which is preliminary data.</text>
</comment>
<dbReference type="InterPro" id="IPR032286">
    <property type="entry name" value="DUF4837"/>
</dbReference>
<accession>K1SJJ3</accession>
<gene>
    <name evidence="1" type="ORF">LEA_12671</name>
</gene>
<reference evidence="1" key="1">
    <citation type="journal article" date="2013" name="Environ. Microbiol.">
        <title>Microbiota from the distal guts of lean and obese adolescents exhibit partial functional redundancy besides clear differences in community structure.</title>
        <authorList>
            <person name="Ferrer M."/>
            <person name="Ruiz A."/>
            <person name="Lanza F."/>
            <person name="Haange S.B."/>
            <person name="Oberbach A."/>
            <person name="Till H."/>
            <person name="Bargiela R."/>
            <person name="Campoy C."/>
            <person name="Segura M.T."/>
            <person name="Richter M."/>
            <person name="von Bergen M."/>
            <person name="Seifert J."/>
            <person name="Suarez A."/>
        </authorList>
    </citation>
    <scope>NUCLEOTIDE SEQUENCE</scope>
</reference>
<name>K1SJJ3_9ZZZZ</name>
<organism evidence="1">
    <name type="scientific">human gut metagenome</name>
    <dbReference type="NCBI Taxonomy" id="408170"/>
    <lineage>
        <taxon>unclassified sequences</taxon>
        <taxon>metagenomes</taxon>
        <taxon>organismal metagenomes</taxon>
    </lineage>
</organism>
<dbReference type="EMBL" id="AJWY01008578">
    <property type="protein sequence ID" value="EKC60817.1"/>
    <property type="molecule type" value="Genomic_DNA"/>
</dbReference>